<dbReference type="Proteomes" id="UP000616779">
    <property type="component" value="Unassembled WGS sequence"/>
</dbReference>
<proteinExistence type="inferred from homology"/>
<sequence>MVLYGWLIKIKMKYIAYLLRRASELMVMRVFNVTMACCLLLISLTACNEERIVDSKTTPILPEVEVKQGMETITYQLDGMDETFNTKLGGKLVLSELNEPPKRGDVVYYKTPPLNVEHVFQNVNPGWKPPIYDIARIVALPEESIMIRDGQVYIDEKKLDTFYGKALMWGQGEESYFNNLNKPGSGVCDSDCQKSMTKYFHMDMPEIKIPAGHVFLLGDTWARSVDSQTYGPIAIDQIERVIIGRERKP</sequence>
<evidence type="ECO:0000256" key="3">
    <source>
        <dbReference type="RuleBase" id="RU362042"/>
    </source>
</evidence>
<dbReference type="InterPro" id="IPR019533">
    <property type="entry name" value="Peptidase_S26"/>
</dbReference>
<reference evidence="5 6" key="1">
    <citation type="submission" date="2019-10" db="EMBL/GenBank/DDBJ databases">
        <title>Description of Paenibacillus terrestris sp. nov.</title>
        <authorList>
            <person name="Carlier A."/>
            <person name="Qi S."/>
        </authorList>
    </citation>
    <scope>NUCLEOTIDE SEQUENCE [LARGE SCALE GENOMIC DNA]</scope>
    <source>
        <strain evidence="5 6">LMG 31458</strain>
    </source>
</reference>
<evidence type="ECO:0000313" key="5">
    <source>
        <dbReference type="EMBL" id="NOU75540.1"/>
    </source>
</evidence>
<protein>
    <recommendedName>
        <fullName evidence="3">Signal peptidase I</fullName>
        <ecNumber evidence="3">3.4.21.89</ecNumber>
    </recommendedName>
</protein>
<comment type="subcellular location">
    <subcellularLocation>
        <location evidence="1">Cell membrane</location>
        <topology evidence="1">Single-pass type II membrane protein</topology>
    </subcellularLocation>
    <subcellularLocation>
        <location evidence="3">Membrane</location>
        <topology evidence="3">Single-pass type II membrane protein</topology>
    </subcellularLocation>
</comment>
<comment type="catalytic activity">
    <reaction evidence="3">
        <text>Cleavage of hydrophobic, N-terminal signal or leader sequences from secreted and periplasmic proteins.</text>
        <dbReference type="EC" id="3.4.21.89"/>
    </reaction>
</comment>
<keyword evidence="6" id="KW-1185">Reference proteome</keyword>
<evidence type="ECO:0000313" key="6">
    <source>
        <dbReference type="Proteomes" id="UP000616779"/>
    </source>
</evidence>
<dbReference type="PANTHER" id="PTHR43390:SF1">
    <property type="entry name" value="CHLOROPLAST PROCESSING PEPTIDASE"/>
    <property type="match status" value="1"/>
</dbReference>
<dbReference type="PANTHER" id="PTHR43390">
    <property type="entry name" value="SIGNAL PEPTIDASE I"/>
    <property type="match status" value="1"/>
</dbReference>
<evidence type="ECO:0000259" key="4">
    <source>
        <dbReference type="Pfam" id="PF10502"/>
    </source>
</evidence>
<dbReference type="InterPro" id="IPR036286">
    <property type="entry name" value="LexA/Signal_pep-like_sf"/>
</dbReference>
<comment type="caution">
    <text evidence="5">The sequence shown here is derived from an EMBL/GenBank/DDBJ whole genome shotgun (WGS) entry which is preliminary data.</text>
</comment>
<evidence type="ECO:0000256" key="1">
    <source>
        <dbReference type="ARBA" id="ARBA00004401"/>
    </source>
</evidence>
<dbReference type="GO" id="GO:0009003">
    <property type="term" value="F:signal peptidase activity"/>
    <property type="evidence" value="ECO:0007669"/>
    <property type="project" value="UniProtKB-EC"/>
</dbReference>
<keyword evidence="3" id="KW-0645">Protease</keyword>
<name>A0ABX1Y3R1_9BACL</name>
<dbReference type="EC" id="3.4.21.89" evidence="3"/>
<dbReference type="Pfam" id="PF10502">
    <property type="entry name" value="Peptidase_S26"/>
    <property type="match status" value="1"/>
</dbReference>
<evidence type="ECO:0000256" key="2">
    <source>
        <dbReference type="ARBA" id="ARBA00009370"/>
    </source>
</evidence>
<comment type="similarity">
    <text evidence="2 3">Belongs to the peptidase S26 family.</text>
</comment>
<keyword evidence="3 5" id="KW-0378">Hydrolase</keyword>
<organism evidence="5 6">
    <name type="scientific">Paenibacillus phytorum</name>
    <dbReference type="NCBI Taxonomy" id="2654977"/>
    <lineage>
        <taxon>Bacteria</taxon>
        <taxon>Bacillati</taxon>
        <taxon>Bacillota</taxon>
        <taxon>Bacilli</taxon>
        <taxon>Bacillales</taxon>
        <taxon>Paenibacillaceae</taxon>
        <taxon>Paenibacillus</taxon>
    </lineage>
</organism>
<dbReference type="InterPro" id="IPR000223">
    <property type="entry name" value="Pept_S26A_signal_pept_1"/>
</dbReference>
<dbReference type="EMBL" id="WHOA01000218">
    <property type="protein sequence ID" value="NOU75540.1"/>
    <property type="molecule type" value="Genomic_DNA"/>
</dbReference>
<dbReference type="NCBIfam" id="TIGR02227">
    <property type="entry name" value="sigpep_I_bact"/>
    <property type="match status" value="1"/>
</dbReference>
<dbReference type="SUPFAM" id="SSF51306">
    <property type="entry name" value="LexA/Signal peptidase"/>
    <property type="match status" value="1"/>
</dbReference>
<gene>
    <name evidence="5" type="primary">lepB</name>
    <name evidence="5" type="ORF">GC098_29895</name>
</gene>
<dbReference type="Gene3D" id="2.10.109.10">
    <property type="entry name" value="Umud Fragment, subunit A"/>
    <property type="match status" value="1"/>
</dbReference>
<feature type="domain" description="Peptidase S26" evidence="4">
    <location>
        <begin position="85"/>
        <end position="238"/>
    </location>
</feature>
<accession>A0ABX1Y3R1</accession>